<sequence>MILAGLDTGTTSGLGLIRGDRLIHAESRHFDGEDPEAFFKYSRWLDEVFQRFDIAELAFESPLRTNSTVKTEEIVDDELVKTERPIGNMRTFLRLYGIRGCTLLALQRHKVRRAEAGSDFNFREVNVRTWRSRVFGKISPPDTAINRSAWWKEQALGRCKILQWPVTQKDAAEGAMIAEWLRIAVKEERLGIKERNGEPDLFEPRQTETRKETPF</sequence>
<dbReference type="RefSeq" id="WP_041960489.1">
    <property type="nucleotide sequence ID" value="NZ_JRPN01000042.1"/>
</dbReference>
<gene>
    <name evidence="2" type="ORF">MA20_42825</name>
</gene>
<dbReference type="InterPro" id="IPR036397">
    <property type="entry name" value="RNaseH_sf"/>
</dbReference>
<feature type="region of interest" description="Disordered" evidence="1">
    <location>
        <begin position="196"/>
        <end position="215"/>
    </location>
</feature>
<dbReference type="Gene3D" id="3.30.420.10">
    <property type="entry name" value="Ribonuclease H-like superfamily/Ribonuclease H"/>
    <property type="match status" value="1"/>
</dbReference>
<evidence type="ECO:0008006" key="4">
    <source>
        <dbReference type="Google" id="ProtNLM"/>
    </source>
</evidence>
<evidence type="ECO:0000313" key="2">
    <source>
        <dbReference type="EMBL" id="KGT73687.1"/>
    </source>
</evidence>
<accession>A0A0A3XGX4</accession>
<protein>
    <recommendedName>
        <fullName evidence="4">DUF429 domain-containing protein</fullName>
    </recommendedName>
</protein>
<comment type="caution">
    <text evidence="2">The sequence shown here is derived from an EMBL/GenBank/DDBJ whole genome shotgun (WGS) entry which is preliminary data.</text>
</comment>
<evidence type="ECO:0000256" key="1">
    <source>
        <dbReference type="SAM" id="MobiDB-lite"/>
    </source>
</evidence>
<dbReference type="GO" id="GO:0003676">
    <property type="term" value="F:nucleic acid binding"/>
    <property type="evidence" value="ECO:0007669"/>
    <property type="project" value="InterPro"/>
</dbReference>
<name>A0A0A3XGX4_BRAJP</name>
<organism evidence="2 3">
    <name type="scientific">Bradyrhizobium japonicum</name>
    <dbReference type="NCBI Taxonomy" id="375"/>
    <lineage>
        <taxon>Bacteria</taxon>
        <taxon>Pseudomonadati</taxon>
        <taxon>Pseudomonadota</taxon>
        <taxon>Alphaproteobacteria</taxon>
        <taxon>Hyphomicrobiales</taxon>
        <taxon>Nitrobacteraceae</taxon>
        <taxon>Bradyrhizobium</taxon>
    </lineage>
</organism>
<evidence type="ECO:0000313" key="3">
    <source>
        <dbReference type="Proteomes" id="UP000030377"/>
    </source>
</evidence>
<proteinExistence type="predicted"/>
<dbReference type="Proteomes" id="UP000030377">
    <property type="component" value="Unassembled WGS sequence"/>
</dbReference>
<reference evidence="2 3" key="1">
    <citation type="submission" date="2014-09" db="EMBL/GenBank/DDBJ databases">
        <title>Draft genome of Bradyrhizobium japonicum Is-34.</title>
        <authorList>
            <person name="Tsurumaru H."/>
            <person name="Yamakawa T."/>
            <person name="Hashimoto S."/>
            <person name="Okizaki K."/>
            <person name="Kanesaki Y."/>
            <person name="Yoshikawa H."/>
            <person name="Yajima S."/>
        </authorList>
    </citation>
    <scope>NUCLEOTIDE SEQUENCE [LARGE SCALE GENOMIC DNA]</scope>
    <source>
        <strain evidence="2 3">Is-34</strain>
    </source>
</reference>
<dbReference type="EMBL" id="JRPN01000042">
    <property type="protein sequence ID" value="KGT73687.1"/>
    <property type="molecule type" value="Genomic_DNA"/>
</dbReference>
<dbReference type="AlphaFoldDB" id="A0A0A3XGX4"/>